<accession>D8IE09</accession>
<dbReference type="Pfam" id="PF00583">
    <property type="entry name" value="Acetyltransf_1"/>
    <property type="match status" value="1"/>
</dbReference>
<dbReference type="SUPFAM" id="SSF55729">
    <property type="entry name" value="Acyl-CoA N-acyltransferases (Nat)"/>
    <property type="match status" value="1"/>
</dbReference>
<dbReference type="KEGG" id="bpo:BP951000_1398"/>
<gene>
    <name evidence="2" type="ordered locus">BP951000_1398</name>
</gene>
<keyword evidence="3" id="KW-1185">Reference proteome</keyword>
<name>D8IE09_BRAP9</name>
<protein>
    <submittedName>
        <fullName evidence="2">Putative acetyltransferase</fullName>
    </submittedName>
</protein>
<dbReference type="GO" id="GO:0016747">
    <property type="term" value="F:acyltransferase activity, transferring groups other than amino-acyl groups"/>
    <property type="evidence" value="ECO:0007669"/>
    <property type="project" value="InterPro"/>
</dbReference>
<dbReference type="InterPro" id="IPR000182">
    <property type="entry name" value="GNAT_dom"/>
</dbReference>
<sequence>MAQRSKRTAFLYKDTSTILYFIIYNNLNNNIKGKYNMTIRKTTANDIDKLLEIFDYAREYMKANNNPNQWADGYPSRENIEQDIQKNESYVCLDDDNNIIATFCFFVGIEEDYNEIYEGKWLNNNKYGVIHRIATLKNQKGVGSFCMKYCFDICKNMRVDTHKDNIPMQRLLEKEGFTKCGIIKLRRNGAERLAFQKSE</sequence>
<dbReference type="EMBL" id="CP002025">
    <property type="protein sequence ID" value="ADK31382.1"/>
    <property type="molecule type" value="Genomic_DNA"/>
</dbReference>
<evidence type="ECO:0000313" key="2">
    <source>
        <dbReference type="EMBL" id="ADK31382.1"/>
    </source>
</evidence>
<feature type="domain" description="N-acetyltransferase" evidence="1">
    <location>
        <begin position="37"/>
        <end position="198"/>
    </location>
</feature>
<evidence type="ECO:0000313" key="3">
    <source>
        <dbReference type="Proteomes" id="UP000000332"/>
    </source>
</evidence>
<dbReference type="InParanoid" id="D8IE09"/>
<organism evidence="2 3">
    <name type="scientific">Brachyspira pilosicoli (strain ATCC BAA-1826 / 95/1000)</name>
    <dbReference type="NCBI Taxonomy" id="759914"/>
    <lineage>
        <taxon>Bacteria</taxon>
        <taxon>Pseudomonadati</taxon>
        <taxon>Spirochaetota</taxon>
        <taxon>Spirochaetia</taxon>
        <taxon>Brachyspirales</taxon>
        <taxon>Brachyspiraceae</taxon>
        <taxon>Brachyspira</taxon>
    </lineage>
</organism>
<dbReference type="AlphaFoldDB" id="D8IE09"/>
<proteinExistence type="predicted"/>
<dbReference type="InterPro" id="IPR016181">
    <property type="entry name" value="Acyl_CoA_acyltransferase"/>
</dbReference>
<dbReference type="HOGENOM" id="CLU_013985_13_0_12"/>
<reference evidence="2 3" key="1">
    <citation type="journal article" date="2010" name="PLoS ONE">
        <title>The complete genome sequence of the pathogenic intestinal spirochete Brachyspira pilosicoli and comparison with other Brachyspira genomes.</title>
        <authorList>
            <person name="Wanchanthuek P."/>
            <person name="Bellgard M.I."/>
            <person name="La T."/>
            <person name="Ryan K."/>
            <person name="Moolhuijzen P."/>
            <person name="Chapman B."/>
            <person name="Black M."/>
            <person name="Schibeci D."/>
            <person name="Hunter A."/>
            <person name="Barrero R."/>
            <person name="Phillips N.D."/>
            <person name="Hampson D.J."/>
        </authorList>
    </citation>
    <scope>NUCLEOTIDE SEQUENCE [LARGE SCALE GENOMIC DNA]</scope>
    <source>
        <strain evidence="3">ATCC BAA-1826 / 95/1000</strain>
    </source>
</reference>
<keyword evidence="2" id="KW-0808">Transferase</keyword>
<dbReference type="Proteomes" id="UP000000332">
    <property type="component" value="Chromosome"/>
</dbReference>
<dbReference type="PROSITE" id="PS51186">
    <property type="entry name" value="GNAT"/>
    <property type="match status" value="1"/>
</dbReference>
<dbReference type="eggNOG" id="COG0456">
    <property type="taxonomic scope" value="Bacteria"/>
</dbReference>
<dbReference type="Gene3D" id="3.40.630.30">
    <property type="match status" value="1"/>
</dbReference>
<evidence type="ECO:0000259" key="1">
    <source>
        <dbReference type="PROSITE" id="PS51186"/>
    </source>
</evidence>